<comment type="caution">
    <text evidence="5">The sequence shown here is derived from an EMBL/GenBank/DDBJ whole genome shotgun (WGS) entry which is preliminary data.</text>
</comment>
<evidence type="ECO:0000313" key="5">
    <source>
        <dbReference type="EMBL" id="KAI8582586.1"/>
    </source>
</evidence>
<dbReference type="GO" id="GO:0035091">
    <property type="term" value="F:phosphatidylinositol binding"/>
    <property type="evidence" value="ECO:0007669"/>
    <property type="project" value="InterPro"/>
</dbReference>
<comment type="similarity">
    <text evidence="1">Belongs to the sorting nexin family.</text>
</comment>
<dbReference type="PANTHER" id="PTHR22775">
    <property type="entry name" value="SORTING NEXIN"/>
    <property type="match status" value="1"/>
</dbReference>
<evidence type="ECO:0000259" key="4">
    <source>
        <dbReference type="PROSITE" id="PS51207"/>
    </source>
</evidence>
<keyword evidence="6" id="KW-1185">Reference proteome</keyword>
<feature type="domain" description="PXA" evidence="4">
    <location>
        <begin position="109"/>
        <end position="284"/>
    </location>
</feature>
<feature type="region of interest" description="Disordered" evidence="2">
    <location>
        <begin position="531"/>
        <end position="550"/>
    </location>
</feature>
<dbReference type="Pfam" id="PF08628">
    <property type="entry name" value="Nexin_C"/>
    <property type="match status" value="1"/>
</dbReference>
<dbReference type="EMBL" id="MU620900">
    <property type="protein sequence ID" value="KAI8582586.1"/>
    <property type="molecule type" value="Genomic_DNA"/>
</dbReference>
<dbReference type="Pfam" id="PF02194">
    <property type="entry name" value="PXA"/>
    <property type="match status" value="1"/>
</dbReference>
<sequence length="822" mass="92657">MIDHQNDLVEVWQSIVAYHDVETQSNQWFDPATVALLFVLLLYSSLLASDHPSLAIFACAFFAGALTAYMPRQQSIDTNVYMDIRPKRNIEIQPRSKKTENATELHLSDPTLTEKTTQLINYTLRDFVSVWWGPMNFYGNKEFEDEIRVTINATVEALERSIQAHDSNDLLLAMLYGVANSLIIHMREYREFEDSQLDLHEFTRRNPSSPFSQLLSRDEQHQQLRELGYSFIQKMVPKEDLTSPIVAAFFKEVFASYALESALSLLCDPDYLNLCIVDVLNDATEGSDESNGADDDLSHLEGFRSVVEKAAEDAMATKNESVGSIKATEAKPKHRPAVEDEGNPTDGLYPQDSPKSANSEQKWTSNRISIDSAKTSLRSSTTLQPSSPVIKEQLPMLFEKGTASFSIMDISPNDAGEKIDSASLLYFVQIERSASSEKRQSEGGGYILTRTYDNFVTLHSVLSARHPKVVSKLSLKLPLDQGRSWRSSRAQQNNRDAICQSLERYLHTVTDNEILGHEKSVHVFFRKEQSTNEDIDTLSSQPAPEEESVVSKARNYFGGSSASLHSEDDREAVPSQQMSPRSQYSRWITKKAQRPSSLKDFGENEGPPSRQQGSDKLPVAKMTAMEATLVTKEDDQSTDVKHSDGSNTPQDNQKAQNTHKKLNSIEVELLIETTFALITEIFQLTEANQNAWLRRTALNLLREVIRRSYAEVISQQFVKYMEEYARTSYFTTLVGSITESFWPNGEWATSVALRTPEEKAATKSLARELLKTRGVPSGARQLIGEVNCVDAMERLWSRCQDVDLNRVLGVQILERTLRPLVN</sequence>
<dbReference type="Proteomes" id="UP001206595">
    <property type="component" value="Unassembled WGS sequence"/>
</dbReference>
<evidence type="ECO:0000313" key="6">
    <source>
        <dbReference type="Proteomes" id="UP001206595"/>
    </source>
</evidence>
<dbReference type="GeneID" id="75912153"/>
<dbReference type="PANTHER" id="PTHR22775:SF3">
    <property type="entry name" value="SORTING NEXIN-13"/>
    <property type="match status" value="1"/>
</dbReference>
<dbReference type="InterPro" id="IPR036871">
    <property type="entry name" value="PX_dom_sf"/>
</dbReference>
<keyword evidence="3" id="KW-0472">Membrane</keyword>
<dbReference type="InterPro" id="IPR003114">
    <property type="entry name" value="Phox_assoc"/>
</dbReference>
<protein>
    <recommendedName>
        <fullName evidence="4">PXA domain-containing protein</fullName>
    </recommendedName>
</protein>
<feature type="compositionally biased region" description="Polar residues" evidence="2">
    <location>
        <begin position="574"/>
        <end position="586"/>
    </location>
</feature>
<dbReference type="InterPro" id="IPR013937">
    <property type="entry name" value="Sorting_nexin_C"/>
</dbReference>
<dbReference type="AlphaFoldDB" id="A0AAD5HHE0"/>
<name>A0AAD5HHE0_UMBRA</name>
<dbReference type="RefSeq" id="XP_051447590.1">
    <property type="nucleotide sequence ID" value="XM_051586805.1"/>
</dbReference>
<feature type="transmembrane region" description="Helical" evidence="3">
    <location>
        <begin position="28"/>
        <end position="47"/>
    </location>
</feature>
<dbReference type="SMART" id="SM00313">
    <property type="entry name" value="PXA"/>
    <property type="match status" value="1"/>
</dbReference>
<accession>A0AAD5HHE0</accession>
<keyword evidence="3" id="KW-0812">Transmembrane</keyword>
<feature type="region of interest" description="Disordered" evidence="2">
    <location>
        <begin position="560"/>
        <end position="659"/>
    </location>
</feature>
<gene>
    <name evidence="5" type="ORF">K450DRAFT_227857</name>
</gene>
<dbReference type="SUPFAM" id="SSF64268">
    <property type="entry name" value="PX domain"/>
    <property type="match status" value="1"/>
</dbReference>
<reference evidence="5" key="1">
    <citation type="submission" date="2021-06" db="EMBL/GenBank/DDBJ databases">
        <authorList>
            <consortium name="DOE Joint Genome Institute"/>
            <person name="Mondo S.J."/>
            <person name="Amses K.R."/>
            <person name="Simmons D.R."/>
            <person name="Longcore J.E."/>
            <person name="Seto K."/>
            <person name="Alves G.H."/>
            <person name="Bonds A.E."/>
            <person name="Quandt C.A."/>
            <person name="Davis W.J."/>
            <person name="Chang Y."/>
            <person name="Letcher P.M."/>
            <person name="Powell M.J."/>
            <person name="Kuo A."/>
            <person name="Labutti K."/>
            <person name="Pangilinan J."/>
            <person name="Andreopoulos W."/>
            <person name="Tritt A."/>
            <person name="Riley R."/>
            <person name="Hundley H."/>
            <person name="Johnson J."/>
            <person name="Lipzen A."/>
            <person name="Barry K."/>
            <person name="Berbee M.L."/>
            <person name="Buchler N.E."/>
            <person name="Grigoriev I.V."/>
            <person name="Spatafora J.W."/>
            <person name="Stajich J.E."/>
            <person name="James T.Y."/>
        </authorList>
    </citation>
    <scope>NUCLEOTIDE SEQUENCE</scope>
    <source>
        <strain evidence="5">AG</strain>
    </source>
</reference>
<evidence type="ECO:0000256" key="2">
    <source>
        <dbReference type="SAM" id="MobiDB-lite"/>
    </source>
</evidence>
<feature type="compositionally biased region" description="Polar residues" evidence="2">
    <location>
        <begin position="353"/>
        <end position="385"/>
    </location>
</feature>
<proteinExistence type="inferred from homology"/>
<keyword evidence="3" id="KW-1133">Transmembrane helix</keyword>
<feature type="region of interest" description="Disordered" evidence="2">
    <location>
        <begin position="314"/>
        <end position="385"/>
    </location>
</feature>
<feature type="compositionally biased region" description="Basic and acidic residues" evidence="2">
    <location>
        <begin position="631"/>
        <end position="644"/>
    </location>
</feature>
<dbReference type="PROSITE" id="PS51207">
    <property type="entry name" value="PXA"/>
    <property type="match status" value="1"/>
</dbReference>
<dbReference type="Gene3D" id="3.30.1520.10">
    <property type="entry name" value="Phox-like domain"/>
    <property type="match status" value="1"/>
</dbReference>
<organism evidence="5 6">
    <name type="scientific">Umbelopsis ramanniana AG</name>
    <dbReference type="NCBI Taxonomy" id="1314678"/>
    <lineage>
        <taxon>Eukaryota</taxon>
        <taxon>Fungi</taxon>
        <taxon>Fungi incertae sedis</taxon>
        <taxon>Mucoromycota</taxon>
        <taxon>Mucoromycotina</taxon>
        <taxon>Umbelopsidomycetes</taxon>
        <taxon>Umbelopsidales</taxon>
        <taxon>Umbelopsidaceae</taxon>
        <taxon>Umbelopsis</taxon>
    </lineage>
</organism>
<reference evidence="5" key="2">
    <citation type="journal article" date="2022" name="Proc. Natl. Acad. Sci. U.S.A.">
        <title>Diploid-dominant life cycles characterize the early evolution of Fungi.</title>
        <authorList>
            <person name="Amses K.R."/>
            <person name="Simmons D.R."/>
            <person name="Longcore J.E."/>
            <person name="Mondo S.J."/>
            <person name="Seto K."/>
            <person name="Jeronimo G.H."/>
            <person name="Bonds A.E."/>
            <person name="Quandt C.A."/>
            <person name="Davis W.J."/>
            <person name="Chang Y."/>
            <person name="Federici B.A."/>
            <person name="Kuo A."/>
            <person name="LaButti K."/>
            <person name="Pangilinan J."/>
            <person name="Andreopoulos W."/>
            <person name="Tritt A."/>
            <person name="Riley R."/>
            <person name="Hundley H."/>
            <person name="Johnson J."/>
            <person name="Lipzen A."/>
            <person name="Barry K."/>
            <person name="Lang B.F."/>
            <person name="Cuomo C.A."/>
            <person name="Buchler N.E."/>
            <person name="Grigoriev I.V."/>
            <person name="Spatafora J.W."/>
            <person name="Stajich J.E."/>
            <person name="James T.Y."/>
        </authorList>
    </citation>
    <scope>NUCLEOTIDE SEQUENCE</scope>
    <source>
        <strain evidence="5">AG</strain>
    </source>
</reference>
<evidence type="ECO:0000256" key="1">
    <source>
        <dbReference type="ARBA" id="ARBA00010883"/>
    </source>
</evidence>
<evidence type="ECO:0000256" key="3">
    <source>
        <dbReference type="SAM" id="Phobius"/>
    </source>
</evidence>
<feature type="compositionally biased region" description="Polar residues" evidence="2">
    <location>
        <begin position="645"/>
        <end position="656"/>
    </location>
</feature>
<feature type="transmembrane region" description="Helical" evidence="3">
    <location>
        <begin position="54"/>
        <end position="71"/>
    </location>
</feature>